<name>A0A917DI63_9BACT</name>
<keyword evidence="1" id="KW-0732">Signal</keyword>
<evidence type="ECO:0000313" key="2">
    <source>
        <dbReference type="EMBL" id="GGD42549.1"/>
    </source>
</evidence>
<evidence type="ECO:0000313" key="3">
    <source>
        <dbReference type="Proteomes" id="UP000609064"/>
    </source>
</evidence>
<feature type="signal peptide" evidence="1">
    <location>
        <begin position="1"/>
        <end position="17"/>
    </location>
</feature>
<proteinExistence type="predicted"/>
<comment type="caution">
    <text evidence="2">The sequence shown here is derived from an EMBL/GenBank/DDBJ whole genome shotgun (WGS) entry which is preliminary data.</text>
</comment>
<gene>
    <name evidence="2" type="ORF">GCM10011514_03150</name>
</gene>
<dbReference type="EMBL" id="BMKK01000001">
    <property type="protein sequence ID" value="GGD42549.1"/>
    <property type="molecule type" value="Genomic_DNA"/>
</dbReference>
<feature type="chain" id="PRO_5037343284" description="Auto-transporter adhesin head GIN domain-containing protein" evidence="1">
    <location>
        <begin position="18"/>
        <end position="253"/>
    </location>
</feature>
<organism evidence="2 3">
    <name type="scientific">Emticicia aquatilis</name>
    <dbReference type="NCBI Taxonomy" id="1537369"/>
    <lineage>
        <taxon>Bacteria</taxon>
        <taxon>Pseudomonadati</taxon>
        <taxon>Bacteroidota</taxon>
        <taxon>Cytophagia</taxon>
        <taxon>Cytophagales</taxon>
        <taxon>Leadbetterellaceae</taxon>
        <taxon>Emticicia</taxon>
    </lineage>
</organism>
<accession>A0A917DI63</accession>
<reference evidence="2" key="2">
    <citation type="submission" date="2020-09" db="EMBL/GenBank/DDBJ databases">
        <authorList>
            <person name="Sun Q."/>
            <person name="Zhou Y."/>
        </authorList>
    </citation>
    <scope>NUCLEOTIDE SEQUENCE</scope>
    <source>
        <strain evidence="2">CGMCC 1.15958</strain>
    </source>
</reference>
<protein>
    <recommendedName>
        <fullName evidence="4">Auto-transporter adhesin head GIN domain-containing protein</fullName>
    </recommendedName>
</protein>
<dbReference type="AlphaFoldDB" id="A0A917DI63"/>
<dbReference type="RefSeq" id="WP_188763960.1">
    <property type="nucleotide sequence ID" value="NZ_BMKK01000001.1"/>
</dbReference>
<dbReference type="Proteomes" id="UP000609064">
    <property type="component" value="Unassembled WGS sequence"/>
</dbReference>
<evidence type="ECO:0008006" key="4">
    <source>
        <dbReference type="Google" id="ProtNLM"/>
    </source>
</evidence>
<evidence type="ECO:0000256" key="1">
    <source>
        <dbReference type="SAM" id="SignalP"/>
    </source>
</evidence>
<keyword evidence="3" id="KW-1185">Reference proteome</keyword>
<reference evidence="2" key="1">
    <citation type="journal article" date="2014" name="Int. J. Syst. Evol. Microbiol.">
        <title>Complete genome sequence of Corynebacterium casei LMG S-19264T (=DSM 44701T), isolated from a smear-ripened cheese.</title>
        <authorList>
            <consortium name="US DOE Joint Genome Institute (JGI-PGF)"/>
            <person name="Walter F."/>
            <person name="Albersmeier A."/>
            <person name="Kalinowski J."/>
            <person name="Ruckert C."/>
        </authorList>
    </citation>
    <scope>NUCLEOTIDE SEQUENCE</scope>
    <source>
        <strain evidence="2">CGMCC 1.15958</strain>
    </source>
</reference>
<sequence>MKKLILLLSLVSNISFAQGSITLTPENTTIEAKTNQSLSFSTDGLERLKINTNGNIGIGQTNPTYKLDILHSGSIGIRVKSSSNFSALDIDAFSGDAALRFANNGSIKWNIRNSPTNNNLQFIASNFLPAKIEIELSTGNVGIGTSSPTAKLDINGTAKIGTNGIAINEIIKVTVNKDIPSVAADNQQAVTFAVSNAALNSSVYISPASALPAGLIIAHARVSVAGTVEVVFYNVKATAIDPAAMNFFITVIN</sequence>